<feature type="compositionally biased region" description="Basic and acidic residues" evidence="1">
    <location>
        <begin position="850"/>
        <end position="866"/>
    </location>
</feature>
<feature type="region of interest" description="Disordered" evidence="1">
    <location>
        <begin position="890"/>
        <end position="919"/>
    </location>
</feature>
<proteinExistence type="predicted"/>
<evidence type="ECO:0000313" key="3">
    <source>
        <dbReference type="Proteomes" id="UP000886523"/>
    </source>
</evidence>
<gene>
    <name evidence="2" type="ORF">BS47DRAFT_1356998</name>
</gene>
<feature type="compositionally biased region" description="Polar residues" evidence="1">
    <location>
        <begin position="805"/>
        <end position="845"/>
    </location>
</feature>
<reference evidence="2" key="1">
    <citation type="journal article" date="2020" name="Nat. Commun.">
        <title>Large-scale genome sequencing of mycorrhizal fungi provides insights into the early evolution of symbiotic traits.</title>
        <authorList>
            <person name="Miyauchi S."/>
            <person name="Kiss E."/>
            <person name="Kuo A."/>
            <person name="Drula E."/>
            <person name="Kohler A."/>
            <person name="Sanchez-Garcia M."/>
            <person name="Morin E."/>
            <person name="Andreopoulos B."/>
            <person name="Barry K.W."/>
            <person name="Bonito G."/>
            <person name="Buee M."/>
            <person name="Carver A."/>
            <person name="Chen C."/>
            <person name="Cichocki N."/>
            <person name="Clum A."/>
            <person name="Culley D."/>
            <person name="Crous P.W."/>
            <person name="Fauchery L."/>
            <person name="Girlanda M."/>
            <person name="Hayes R.D."/>
            <person name="Keri Z."/>
            <person name="LaButti K."/>
            <person name="Lipzen A."/>
            <person name="Lombard V."/>
            <person name="Magnuson J."/>
            <person name="Maillard F."/>
            <person name="Murat C."/>
            <person name="Nolan M."/>
            <person name="Ohm R.A."/>
            <person name="Pangilinan J."/>
            <person name="Pereira M.F."/>
            <person name="Perotto S."/>
            <person name="Peter M."/>
            <person name="Pfister S."/>
            <person name="Riley R."/>
            <person name="Sitrit Y."/>
            <person name="Stielow J.B."/>
            <person name="Szollosi G."/>
            <person name="Zifcakova L."/>
            <person name="Stursova M."/>
            <person name="Spatafora J.W."/>
            <person name="Tedersoo L."/>
            <person name="Vaario L.M."/>
            <person name="Yamada A."/>
            <person name="Yan M."/>
            <person name="Wang P."/>
            <person name="Xu J."/>
            <person name="Bruns T."/>
            <person name="Baldrian P."/>
            <person name="Vilgalys R."/>
            <person name="Dunand C."/>
            <person name="Henrissat B."/>
            <person name="Grigoriev I.V."/>
            <person name="Hibbett D."/>
            <person name="Nagy L.G."/>
            <person name="Martin F.M."/>
        </authorList>
    </citation>
    <scope>NUCLEOTIDE SEQUENCE</scope>
    <source>
        <strain evidence="2">UP504</strain>
    </source>
</reference>
<name>A0A9P6BB02_9AGAM</name>
<comment type="caution">
    <text evidence="2">The sequence shown here is derived from an EMBL/GenBank/DDBJ whole genome shotgun (WGS) entry which is preliminary data.</text>
</comment>
<evidence type="ECO:0000256" key="1">
    <source>
        <dbReference type="SAM" id="MobiDB-lite"/>
    </source>
</evidence>
<protein>
    <submittedName>
        <fullName evidence="2">Uncharacterized protein</fullName>
    </submittedName>
</protein>
<organism evidence="2 3">
    <name type="scientific">Hydnum rufescens UP504</name>
    <dbReference type="NCBI Taxonomy" id="1448309"/>
    <lineage>
        <taxon>Eukaryota</taxon>
        <taxon>Fungi</taxon>
        <taxon>Dikarya</taxon>
        <taxon>Basidiomycota</taxon>
        <taxon>Agaricomycotina</taxon>
        <taxon>Agaricomycetes</taxon>
        <taxon>Cantharellales</taxon>
        <taxon>Hydnaceae</taxon>
        <taxon>Hydnum</taxon>
    </lineage>
</organism>
<accession>A0A9P6BB02</accession>
<evidence type="ECO:0000313" key="2">
    <source>
        <dbReference type="EMBL" id="KAF9521044.1"/>
    </source>
</evidence>
<sequence>MIQNGGIILSDFKNIDTGLLRDRTRIWEGNIVDLVFETVIEYRTPHCAYEPLDTFVSGLNKLTPQELISAFNEHELEFVSGMFDTNVGEPSKDMPKPSGSVSRSNQLVIEMVKYWHSVVIMSGVEKNQPHKLLQNAIRTLERSASTNVSKGSMDTKDPYCTASQSFILPHGATEPAGACMTTETITEISFTNGSELMEPRRDVTEPIRAPMTHRVDIEEFLRPEHSVVTTSTVIARKDGYILQDGTPNSSSILNKEEERNYGSLLRATTVLPSSCKHQVPIHTDSQDTAGDDLTRMYEVKPKQDSKFGNPIRDSRSSFVIARNWDKDGFQEILPMGLAVQPTPQPIESPVFPYDVTSGSLMSKPGIRKRVRDPKLLARDNQESAIRRSQGVLVWDRRTNETVGTGKDKYPLRSYYPRVGWNDEATLPYKTILKRKITPSDLENIDMDPFHDMNRILENGTGNLIIETSIEYRISRRSPLMSLTNMSSNSVLMWSWWVVRNWPAKYESKRWQPATEASRSLWLLMYNQICVKGLSELYQRIQMEIPSYLYWTAPIRRKGYNDALIQSSLWQFPPNYEIMQWCYLRSNTNDTRLSRLHKTQSSITTVGGDEYPSQYYNDAQPPQLNEATVSLTKLRQEPANNQRTGVCSFAWFACYSKKVEYQRHRGYCLPHGTMTGSGLEVLHCQVKKPQTGAEQYSQMIIVIITESVATRRVTLNSRLTPTVMAPIARSGSTCLSMKSLVVLSRLGMCHTFDSRSLLRLPINKCSLIDHSDEVSACDCEMTSQGYHQPNLDSLRISQRHRGEPKMSSQWAWTEVSNSPKKWSNSTQKPKSTATSAQVRDPTTNTGFLIMERNEYSPRSRCSRREQSDNMVQPTPQVGLLQRDVLRILNLSPKNVGTSGPKSGQDSVLEPTTKGAAFTGKNSPNEIVSLLVLRRSTNPKEREQRTPTWPDSSIGPSIYRCWDTWVPHSIVPLVINRSPSLGDYVASHPSINKKDSHNPLRSILSPVKGFHVPKGGELVQAIQDAQEW</sequence>
<dbReference type="Proteomes" id="UP000886523">
    <property type="component" value="Unassembled WGS sequence"/>
</dbReference>
<keyword evidence="3" id="KW-1185">Reference proteome</keyword>
<feature type="region of interest" description="Disordered" evidence="1">
    <location>
        <begin position="798"/>
        <end position="870"/>
    </location>
</feature>
<feature type="compositionally biased region" description="Polar residues" evidence="1">
    <location>
        <begin position="890"/>
        <end position="904"/>
    </location>
</feature>
<dbReference type="AlphaFoldDB" id="A0A9P6BB02"/>
<dbReference type="EMBL" id="MU128909">
    <property type="protein sequence ID" value="KAF9521044.1"/>
    <property type="molecule type" value="Genomic_DNA"/>
</dbReference>